<proteinExistence type="predicted"/>
<dbReference type="KEGG" id="ssun:H9Q77_03140"/>
<dbReference type="AlphaFoldDB" id="A0A7G9G0G3"/>
<evidence type="ECO:0000313" key="1">
    <source>
        <dbReference type="EMBL" id="QNM04295.1"/>
    </source>
</evidence>
<evidence type="ECO:0000313" key="2">
    <source>
        <dbReference type="Proteomes" id="UP000515981"/>
    </source>
</evidence>
<sequence>MEVMAQGNRHIVDSDSKVDNNVVRQKVMDSYQDMLSGKGRDYKVFFAELESRYNGK</sequence>
<organism evidence="1 2">
    <name type="scientific">Simiaoa sunii</name>
    <dbReference type="NCBI Taxonomy" id="2763672"/>
    <lineage>
        <taxon>Bacteria</taxon>
        <taxon>Bacillati</taxon>
        <taxon>Bacillota</taxon>
        <taxon>Clostridia</taxon>
        <taxon>Lachnospirales</taxon>
        <taxon>Lachnospiraceae</taxon>
        <taxon>Simiaoa</taxon>
    </lineage>
</organism>
<keyword evidence="2" id="KW-1185">Reference proteome</keyword>
<name>A0A7G9G0G3_9FIRM</name>
<dbReference type="RefSeq" id="WP_178773571.1">
    <property type="nucleotide sequence ID" value="NZ_CP060633.1"/>
</dbReference>
<accession>A0A7G9G0G3</accession>
<dbReference type="Proteomes" id="UP000515981">
    <property type="component" value="Chromosome"/>
</dbReference>
<dbReference type="EMBL" id="CP060633">
    <property type="protein sequence ID" value="QNM04295.1"/>
    <property type="molecule type" value="Genomic_DNA"/>
</dbReference>
<protein>
    <submittedName>
        <fullName evidence="1">Uncharacterized protein</fullName>
    </submittedName>
</protein>
<gene>
    <name evidence="1" type="ORF">H9Q77_03140</name>
</gene>
<reference evidence="1 2" key="1">
    <citation type="submission" date="2020-08" db="EMBL/GenBank/DDBJ databases">
        <authorList>
            <person name="Liu C."/>
            <person name="Sun Q."/>
        </authorList>
    </citation>
    <scope>NUCLEOTIDE SEQUENCE [LARGE SCALE GENOMIC DNA]</scope>
    <source>
        <strain evidence="1 2">NSJ-8</strain>
    </source>
</reference>